<accession>A0A081AV99</accession>
<sequence>MQQSSTDPATVRPRNRRRKQSTRPHSEIPSIQCLESSSTLRVIQLLT</sequence>
<name>A0A081AV99_PHYNI</name>
<reference evidence="2 3" key="1">
    <citation type="submission" date="2013-11" db="EMBL/GenBank/DDBJ databases">
        <title>The Genome Sequence of Phytophthora parasitica P1976.</title>
        <authorList>
            <consortium name="The Broad Institute Genomics Platform"/>
            <person name="Russ C."/>
            <person name="Tyler B."/>
            <person name="Panabieres F."/>
            <person name="Shan W."/>
            <person name="Tripathy S."/>
            <person name="Grunwald N."/>
            <person name="Machado M."/>
            <person name="Johnson C.S."/>
            <person name="Walker B."/>
            <person name="Young S."/>
            <person name="Zeng Q."/>
            <person name="Gargeya S."/>
            <person name="Fitzgerald M."/>
            <person name="Haas B."/>
            <person name="Abouelleil A."/>
            <person name="Allen A.W."/>
            <person name="Alvarado L."/>
            <person name="Arachchi H.M."/>
            <person name="Berlin A.M."/>
            <person name="Chapman S.B."/>
            <person name="Gainer-Dewar J."/>
            <person name="Goldberg J."/>
            <person name="Griggs A."/>
            <person name="Gujja S."/>
            <person name="Hansen M."/>
            <person name="Howarth C."/>
            <person name="Imamovic A."/>
            <person name="Ireland A."/>
            <person name="Larimer J."/>
            <person name="McCowan C."/>
            <person name="Murphy C."/>
            <person name="Pearson M."/>
            <person name="Poon T.W."/>
            <person name="Priest M."/>
            <person name="Roberts A."/>
            <person name="Saif S."/>
            <person name="Shea T."/>
            <person name="Sisk P."/>
            <person name="Sykes S."/>
            <person name="Wortman J."/>
            <person name="Nusbaum C."/>
            <person name="Birren B."/>
        </authorList>
    </citation>
    <scope>NUCLEOTIDE SEQUENCE [LARGE SCALE GENOMIC DNA]</scope>
    <source>
        <strain evidence="2 3">P1976</strain>
    </source>
</reference>
<dbReference type="AlphaFoldDB" id="A0A081AV99"/>
<dbReference type="EMBL" id="ANJA01000635">
    <property type="protein sequence ID" value="ETO82810.1"/>
    <property type="molecule type" value="Genomic_DNA"/>
</dbReference>
<feature type="non-terminal residue" evidence="2">
    <location>
        <position position="47"/>
    </location>
</feature>
<protein>
    <submittedName>
        <fullName evidence="2">Uncharacterized protein</fullName>
    </submittedName>
</protein>
<dbReference type="Proteomes" id="UP000028582">
    <property type="component" value="Unassembled WGS sequence"/>
</dbReference>
<feature type="compositionally biased region" description="Basic residues" evidence="1">
    <location>
        <begin position="13"/>
        <end position="22"/>
    </location>
</feature>
<evidence type="ECO:0000313" key="3">
    <source>
        <dbReference type="Proteomes" id="UP000028582"/>
    </source>
</evidence>
<feature type="region of interest" description="Disordered" evidence="1">
    <location>
        <begin position="1"/>
        <end position="32"/>
    </location>
</feature>
<organism evidence="2 3">
    <name type="scientific">Phytophthora nicotianae P1976</name>
    <dbReference type="NCBI Taxonomy" id="1317066"/>
    <lineage>
        <taxon>Eukaryota</taxon>
        <taxon>Sar</taxon>
        <taxon>Stramenopiles</taxon>
        <taxon>Oomycota</taxon>
        <taxon>Peronosporomycetes</taxon>
        <taxon>Peronosporales</taxon>
        <taxon>Peronosporaceae</taxon>
        <taxon>Phytophthora</taxon>
    </lineage>
</organism>
<evidence type="ECO:0000313" key="2">
    <source>
        <dbReference type="EMBL" id="ETO82810.1"/>
    </source>
</evidence>
<comment type="caution">
    <text evidence="2">The sequence shown here is derived from an EMBL/GenBank/DDBJ whole genome shotgun (WGS) entry which is preliminary data.</text>
</comment>
<evidence type="ECO:0000256" key="1">
    <source>
        <dbReference type="SAM" id="MobiDB-lite"/>
    </source>
</evidence>
<proteinExistence type="predicted"/>
<gene>
    <name evidence="2" type="ORF">F444_03101</name>
</gene>